<accession>A0A176WQB9</accession>
<organism evidence="3 4">
    <name type="scientific">Marchantia polymorpha subsp. ruderalis</name>
    <dbReference type="NCBI Taxonomy" id="1480154"/>
    <lineage>
        <taxon>Eukaryota</taxon>
        <taxon>Viridiplantae</taxon>
        <taxon>Streptophyta</taxon>
        <taxon>Embryophyta</taxon>
        <taxon>Marchantiophyta</taxon>
        <taxon>Marchantiopsida</taxon>
        <taxon>Marchantiidae</taxon>
        <taxon>Marchantiales</taxon>
        <taxon>Marchantiaceae</taxon>
        <taxon>Marchantia</taxon>
    </lineage>
</organism>
<evidence type="ECO:0000313" key="3">
    <source>
        <dbReference type="EMBL" id="OAE34496.1"/>
    </source>
</evidence>
<keyword evidence="4" id="KW-1185">Reference proteome</keyword>
<dbReference type="Pfam" id="PF00646">
    <property type="entry name" value="F-box"/>
    <property type="match status" value="1"/>
</dbReference>
<evidence type="ECO:0000259" key="2">
    <source>
        <dbReference type="Pfam" id="PF00646"/>
    </source>
</evidence>
<name>A0A176WQB9_MARPO</name>
<dbReference type="InterPro" id="IPR045283">
    <property type="entry name" value="AT3G44326-like"/>
</dbReference>
<dbReference type="Gene3D" id="1.20.1280.50">
    <property type="match status" value="1"/>
</dbReference>
<proteinExistence type="predicted"/>
<dbReference type="Proteomes" id="UP000077202">
    <property type="component" value="Unassembled WGS sequence"/>
</dbReference>
<dbReference type="EMBL" id="LVLJ01000396">
    <property type="protein sequence ID" value="OAE34496.1"/>
    <property type="molecule type" value="Genomic_DNA"/>
</dbReference>
<dbReference type="AlphaFoldDB" id="A0A176WQB9"/>
<gene>
    <name evidence="3" type="ORF">AXG93_1299s1090</name>
</gene>
<keyword evidence="1" id="KW-0472">Membrane</keyword>
<feature type="transmembrane region" description="Helical" evidence="1">
    <location>
        <begin position="334"/>
        <end position="353"/>
    </location>
</feature>
<evidence type="ECO:0000256" key="1">
    <source>
        <dbReference type="SAM" id="Phobius"/>
    </source>
</evidence>
<sequence length="354" mass="39911">MAPTRLAVAREAGPLNNDIVYEVLRRVDPVTLATASCVSSGIKSMTEDEAMWEKCCNERWPSTKDPEPMVRDEDEYGMKDCDAWWDDEDDLESHEPSDLSPSNLISIVDVVYNGKSVFSRTVQGIPGADDFLGWFSNCPFRIDLLKSPEEEDERGHEAQAPVLVTDGLPSITSVEKERKDGKFWKALWDNMRVSWILINKKTKQMANLASWRPLGGLRHWPCDEDFLIRFGSILPANRDSLCSAVQCNIVMKCRFSNLDVGETVNTTLRLTELSMQLEDMGGAHVNGKDSLAILHKALNCPKSRAHVEVLNSYHQYLKVQSELKEKKIRHEGRLDTAAVVSGIGVFVFICYFII</sequence>
<feature type="domain" description="F-box" evidence="2">
    <location>
        <begin position="15"/>
        <end position="52"/>
    </location>
</feature>
<dbReference type="SUPFAM" id="SSF81383">
    <property type="entry name" value="F-box domain"/>
    <property type="match status" value="1"/>
</dbReference>
<dbReference type="InterPro" id="IPR001810">
    <property type="entry name" value="F-box_dom"/>
</dbReference>
<dbReference type="InterPro" id="IPR036047">
    <property type="entry name" value="F-box-like_dom_sf"/>
</dbReference>
<evidence type="ECO:0000313" key="4">
    <source>
        <dbReference type="Proteomes" id="UP000077202"/>
    </source>
</evidence>
<keyword evidence="1" id="KW-1133">Transmembrane helix</keyword>
<dbReference type="PANTHER" id="PTHR33736">
    <property type="entry name" value="F-BOX PROTEIN-RELATED"/>
    <property type="match status" value="1"/>
</dbReference>
<keyword evidence="1" id="KW-0812">Transmembrane</keyword>
<reference evidence="3" key="1">
    <citation type="submission" date="2016-03" db="EMBL/GenBank/DDBJ databases">
        <title>Mechanisms controlling the formation of the plant cell surface in tip-growing cells are functionally conserved among land plants.</title>
        <authorList>
            <person name="Honkanen S."/>
            <person name="Jones V.A."/>
            <person name="Morieri G."/>
            <person name="Champion C."/>
            <person name="Hetherington A.J."/>
            <person name="Kelly S."/>
            <person name="Saint-Marcoux D."/>
            <person name="Proust H."/>
            <person name="Prescott H."/>
            <person name="Dolan L."/>
        </authorList>
    </citation>
    <scope>NUCLEOTIDE SEQUENCE [LARGE SCALE GENOMIC DNA]</scope>
    <source>
        <tissue evidence="3">Whole gametophyte</tissue>
    </source>
</reference>
<comment type="caution">
    <text evidence="3">The sequence shown here is derived from an EMBL/GenBank/DDBJ whole genome shotgun (WGS) entry which is preliminary data.</text>
</comment>
<protein>
    <recommendedName>
        <fullName evidence="2">F-box domain-containing protein</fullName>
    </recommendedName>
</protein>
<dbReference type="PANTHER" id="PTHR33736:SF12">
    <property type="entry name" value="F-BOX DOMAIN-CONTAINING PROTEIN"/>
    <property type="match status" value="1"/>
</dbReference>